<dbReference type="CDD" id="cd12148">
    <property type="entry name" value="fungal_TF_MHR"/>
    <property type="match status" value="1"/>
</dbReference>
<reference evidence="3" key="2">
    <citation type="submission" date="2020-11" db="EMBL/GenBank/DDBJ databases">
        <title>Whole genome sequencing of Colletotrichum sp.</title>
        <authorList>
            <person name="Li H."/>
        </authorList>
    </citation>
    <scope>NUCLEOTIDE SEQUENCE</scope>
    <source>
        <strain evidence="3">CkLH20</strain>
    </source>
</reference>
<evidence type="ECO:0000259" key="2">
    <source>
        <dbReference type="SMART" id="SM00906"/>
    </source>
</evidence>
<dbReference type="GO" id="GO:0003700">
    <property type="term" value="F:DNA-binding transcription factor activity"/>
    <property type="evidence" value="ECO:0007669"/>
    <property type="project" value="InterPro"/>
</dbReference>
<dbReference type="RefSeq" id="XP_038744232.1">
    <property type="nucleotide sequence ID" value="XM_038890624.1"/>
</dbReference>
<dbReference type="Proteomes" id="UP000781932">
    <property type="component" value="Unassembled WGS sequence"/>
</dbReference>
<dbReference type="PANTHER" id="PTHR46910">
    <property type="entry name" value="TRANSCRIPTION FACTOR PDR1"/>
    <property type="match status" value="1"/>
</dbReference>
<reference evidence="3" key="1">
    <citation type="submission" date="2020-03" db="EMBL/GenBank/DDBJ databases">
        <authorList>
            <person name="He L."/>
        </authorList>
    </citation>
    <scope>NUCLEOTIDE SEQUENCE</scope>
    <source>
        <strain evidence="3">CkLH20</strain>
    </source>
</reference>
<proteinExistence type="predicted"/>
<dbReference type="Pfam" id="PF04082">
    <property type="entry name" value="Fungal_trans"/>
    <property type="match status" value="1"/>
</dbReference>
<dbReference type="InterPro" id="IPR043750">
    <property type="entry name" value="DUF5695"/>
</dbReference>
<dbReference type="GeneID" id="62163698"/>
<dbReference type="GO" id="GO:0006351">
    <property type="term" value="P:DNA-templated transcription"/>
    <property type="evidence" value="ECO:0007669"/>
    <property type="project" value="InterPro"/>
</dbReference>
<dbReference type="PANTHER" id="PTHR46910:SF32">
    <property type="entry name" value="TRANSCRIPTION FACTOR DOMAIN-CONTAINING PROTEIN-RELATED"/>
    <property type="match status" value="1"/>
</dbReference>
<evidence type="ECO:0000313" key="3">
    <source>
        <dbReference type="EMBL" id="KAF9874771.1"/>
    </source>
</evidence>
<sequence length="1334" mass="147239">MFHLFEVDEFMVNMQNFYAKSSTDRAEDTSLWYIHFLVILAFGKSLIQRKSEGKRPAGADFFVRALQLLPDVTALCKEPILSSEILCSIAWYYQALDFRHSSHNFIGQAKSMAMNHGMHTDMPIMDLGPELVQRCRKIWWTVYVLDRQMSSLMGLPQSTLDEGVYCQLPSYSGSVQRTTALSMQIKFARIIAEISSTVYGTTGRLNKRFVLGTKAVLQSIVSVADELRTSFPLHADERFDGISRLSAHLHLLYYQCIVLATRPLLLCCLIKRFESPLEADSLIASPKVRNPVQMCAESSIQILNILDRLRAQGLLETFLPLDLDSLFVSTVALLVARAVDSRLIESQSPWLEKSHAILEEMVAGGNLIAEFRRNEMQKLEEMLSEFLASQSGNANSVVDAVQTAEWQQTEPSSVLQDVVQTDAAPAYPDFTKETSSQAEDLTAQQIIDVLAKAQANDDNLGIGNGFIDYEAGQFTGQIVRDSQTLASLKVGSGFDFLPSDFLPNLTHTTGAHFIGDVTFRFKVTGSNNWTDVDSASTRSPVTALENLDAGVIAGADLSPTLPSGLPLTVTREWLAEGEGLALRINVTNTANATVELGSLGLPVTINNVFNTRTAENIQEKCSLADPYIGLDAGYIRVSPVTGTGNALVVAPLGSSPLEAWRLLSEPQGDFYYQSQTYEGNYEWMIHSQAWAENEWKGGAPWNTPTSKTLQAGETYSVGLRFVAAESIQTIEDAVEKSNIPLAVGIPGYVVPSDLTARLYLTHSSPVKSIDDSGAFTVKQDEAAKGSPYLLTPTEGTWGRTKITITYEDGKIQVVHYFITKAATETVADLGHFLTTAAHFTDESDPFGRAPSIMGYDREVNAIVEQDYRVWIAGLSDEGGTGAYVAAATKLFVQPVASEVEVLDEFIHETVLGTIQPPDSFAVRASTFFYQPDAVNYTYNPDFDWTTWAAWNKERAYTTVRAYNYVHPVVAYWSMYRVARDHPDVKTREDWSWYLNQAFNTVQYCLADGAADCDYGLTGLMGETVFAELLEDLKRENMTQEAAAFEESMKFRAEFWETLAVPFGSEMAWDSTGQEGVYYWTNYFGLNSTATKAINSITAYMPTVAHWGWNGNARRYWDFNYGAKHTGTERQIHHYGSGLNSLPMLHYYERHPSDFNAIRVAFAGNTAPLSNIDKEGFPSAAFHSFPEHLEWDPYTGDYGLGFLGLGLGQTLYIVNTEKYGEVVFGGNVIESSDTAVIAEPRDAVRRRVFVADLGLKISLSAGAIATVTYDREAQTVKLSVDQAASEAALKASSSIVWLSQTTGGAVFEVSGATKTRGGYQVDLSSGKTEVTVSKL</sequence>
<dbReference type="SMART" id="SM00906">
    <property type="entry name" value="Fungal_trans"/>
    <property type="match status" value="1"/>
</dbReference>
<dbReference type="GO" id="GO:0008270">
    <property type="term" value="F:zinc ion binding"/>
    <property type="evidence" value="ECO:0007669"/>
    <property type="project" value="InterPro"/>
</dbReference>
<evidence type="ECO:0000256" key="1">
    <source>
        <dbReference type="ARBA" id="ARBA00023242"/>
    </source>
</evidence>
<keyword evidence="4" id="KW-1185">Reference proteome</keyword>
<feature type="domain" description="Xylanolytic transcriptional activator regulatory" evidence="2">
    <location>
        <begin position="102"/>
        <end position="175"/>
    </location>
</feature>
<dbReference type="Pfam" id="PF18951">
    <property type="entry name" value="DUF5695"/>
    <property type="match status" value="1"/>
</dbReference>
<evidence type="ECO:0000313" key="4">
    <source>
        <dbReference type="Proteomes" id="UP000781932"/>
    </source>
</evidence>
<dbReference type="InterPro" id="IPR007219">
    <property type="entry name" value="XnlR_reg_dom"/>
</dbReference>
<gene>
    <name evidence="3" type="ORF">CkaCkLH20_07908</name>
</gene>
<dbReference type="OrthoDB" id="2730619at2759"/>
<dbReference type="InterPro" id="IPR050987">
    <property type="entry name" value="AtrR-like"/>
</dbReference>
<protein>
    <recommendedName>
        <fullName evidence="2">Xylanolytic transcriptional activator regulatory domain-containing protein</fullName>
    </recommendedName>
</protein>
<comment type="caution">
    <text evidence="3">The sequence shown here is derived from an EMBL/GenBank/DDBJ whole genome shotgun (WGS) entry which is preliminary data.</text>
</comment>
<dbReference type="GO" id="GO:0003677">
    <property type="term" value="F:DNA binding"/>
    <property type="evidence" value="ECO:0007669"/>
    <property type="project" value="InterPro"/>
</dbReference>
<organism evidence="3 4">
    <name type="scientific">Colletotrichum karsti</name>
    <dbReference type="NCBI Taxonomy" id="1095194"/>
    <lineage>
        <taxon>Eukaryota</taxon>
        <taxon>Fungi</taxon>
        <taxon>Dikarya</taxon>
        <taxon>Ascomycota</taxon>
        <taxon>Pezizomycotina</taxon>
        <taxon>Sordariomycetes</taxon>
        <taxon>Hypocreomycetidae</taxon>
        <taxon>Glomerellales</taxon>
        <taxon>Glomerellaceae</taxon>
        <taxon>Colletotrichum</taxon>
        <taxon>Colletotrichum boninense species complex</taxon>
    </lineage>
</organism>
<keyword evidence="1" id="KW-0539">Nucleus</keyword>
<name>A0A9P6LJ30_9PEZI</name>
<accession>A0A9P6LJ30</accession>
<dbReference type="EMBL" id="JAATWM020000025">
    <property type="protein sequence ID" value="KAF9874771.1"/>
    <property type="molecule type" value="Genomic_DNA"/>
</dbReference>